<dbReference type="EMBL" id="MG779310">
    <property type="protein sequence ID" value="AUV58138.1"/>
    <property type="molecule type" value="Genomic_DNA"/>
</dbReference>
<accession>A0A2K9V7D6</accession>
<proteinExistence type="predicted"/>
<dbReference type="PANTHER" id="PTHR36562:SF5">
    <property type="entry name" value="SERINE_ARGININE REPETITIVE MATRIX 2"/>
    <property type="match status" value="1"/>
</dbReference>
<sequence>MNNTVEDVEIIYQNDNLIENEDKKPEKDNYQAHVIIKPETDLYYHYKQNTKCLNIRDKYQFPIPNGTVISIGNNKYISVDKHYPESNYDFGEICFDEEGIWHEIPKGVYVTPDCSGLCGALENSLNVCISYNTLVKLPVGLRLQQIDTNDYFILQNKCNAMIENIYNPNLKKYIKDKYLGEKSFKDLIDDSELDDSDDNKSSKKKKLDNKSSKKKMMNNFFKTSYIVINKDKSKMKIHFDDKYIISDGLIIDNECSEIDIRTKNFIYVPTLPINSINGSHYDKYDYHDDYNINGIYNTIKPQYDHIFNVAKIKVYYESDKVVIILSDPFYVIHEKFIYKFDILTLKCNNIIFKDSGENQRFDSDSESESITDKKIEDNKHIYKSTVSDSKSEFELEFVKKSDINSMSESPKRQYMTVSDSEYESEPESKSDLKLSKKKHISESESESDSKSESKSESESEPESKSESESESESESKPMTYKDFISKTLKKLRKTNSDLTNNEYLSLAAKEWKKYKENNGINTINQKKISNTSESEFENKPMTYKGFMSKTLQKLRKTNPNSTNARLLSLATVEWNKYKKNNDIGIINQKKFSNDSDSNSDSDSDDTNDTNDSDDTNSDVDTLDSDDSDDIYRKFMANHIKKYRKKYPTMTYLKIFGKASKKWDEKKQ</sequence>
<evidence type="ECO:0000256" key="1">
    <source>
        <dbReference type="SAM" id="MobiDB-lite"/>
    </source>
</evidence>
<organism evidence="2">
    <name type="scientific">Bandra megavirus</name>
    <dbReference type="NCBI Taxonomy" id="2071566"/>
    <lineage>
        <taxon>Viruses</taxon>
        <taxon>Varidnaviria</taxon>
        <taxon>Bamfordvirae</taxon>
        <taxon>Nucleocytoviricota</taxon>
        <taxon>Megaviricetes</taxon>
        <taxon>Imitervirales</taxon>
        <taxon>Mimiviridae</taxon>
        <taxon>Megamimivirinae</taxon>
        <taxon>Megavirus</taxon>
    </lineage>
</organism>
<protein>
    <submittedName>
        <fullName evidence="2">Uncharacterized protein</fullName>
    </submittedName>
</protein>
<evidence type="ECO:0000313" key="2">
    <source>
        <dbReference type="EMBL" id="AUV58138.1"/>
    </source>
</evidence>
<feature type="region of interest" description="Disordered" evidence="1">
    <location>
        <begin position="408"/>
        <end position="480"/>
    </location>
</feature>
<feature type="region of interest" description="Disordered" evidence="1">
    <location>
        <begin position="192"/>
        <end position="211"/>
    </location>
</feature>
<name>A0A2K9V7D6_9VIRU</name>
<dbReference type="PANTHER" id="PTHR36562">
    <property type="entry name" value="SERINE/ARGININE REPETITIVE MATRIX 2"/>
    <property type="match status" value="1"/>
</dbReference>
<feature type="compositionally biased region" description="Basic residues" evidence="1">
    <location>
        <begin position="202"/>
        <end position="211"/>
    </location>
</feature>
<feature type="compositionally biased region" description="Acidic residues" evidence="1">
    <location>
        <begin position="597"/>
        <end position="627"/>
    </location>
</feature>
<feature type="region of interest" description="Disordered" evidence="1">
    <location>
        <begin position="589"/>
        <end position="627"/>
    </location>
</feature>
<dbReference type="InterPro" id="IPR051372">
    <property type="entry name" value="CWC21"/>
</dbReference>
<feature type="compositionally biased region" description="Basic and acidic residues" evidence="1">
    <location>
        <begin position="447"/>
        <end position="467"/>
    </location>
</feature>
<reference evidence="2" key="1">
    <citation type="submission" date="2018-01" db="EMBL/GenBank/DDBJ databases">
        <title>Draft genome sequence of Bandra megavirus.</title>
        <authorList>
            <person name="Chatterjee A."/>
            <person name="Yadav R."/>
            <person name="Kondabagil K."/>
        </authorList>
    </citation>
    <scope>NUCLEOTIDE SEQUENCE</scope>
    <source>
        <strain evidence="2">KK-1</strain>
    </source>
</reference>